<feature type="chain" id="PRO_5045273429" description="PDZ domain-containing protein" evidence="2">
    <location>
        <begin position="22"/>
        <end position="652"/>
    </location>
</feature>
<gene>
    <name evidence="3" type="ORF">PCOR1329_LOCUS71231</name>
</gene>
<feature type="signal peptide" evidence="2">
    <location>
        <begin position="1"/>
        <end position="21"/>
    </location>
</feature>
<evidence type="ECO:0000256" key="1">
    <source>
        <dbReference type="SAM" id="MobiDB-lite"/>
    </source>
</evidence>
<name>A0ABN9WZT5_9DINO</name>
<feature type="compositionally biased region" description="Acidic residues" evidence="1">
    <location>
        <begin position="640"/>
        <end position="652"/>
    </location>
</feature>
<organism evidence="3 4">
    <name type="scientific">Prorocentrum cordatum</name>
    <dbReference type="NCBI Taxonomy" id="2364126"/>
    <lineage>
        <taxon>Eukaryota</taxon>
        <taxon>Sar</taxon>
        <taxon>Alveolata</taxon>
        <taxon>Dinophyceae</taxon>
        <taxon>Prorocentrales</taxon>
        <taxon>Prorocentraceae</taxon>
        <taxon>Prorocentrum</taxon>
    </lineage>
</organism>
<protein>
    <recommendedName>
        <fullName evidence="5">PDZ domain-containing protein</fullName>
    </recommendedName>
</protein>
<evidence type="ECO:0000313" key="4">
    <source>
        <dbReference type="Proteomes" id="UP001189429"/>
    </source>
</evidence>
<reference evidence="3" key="1">
    <citation type="submission" date="2023-10" db="EMBL/GenBank/DDBJ databases">
        <authorList>
            <person name="Chen Y."/>
            <person name="Shah S."/>
            <person name="Dougan E. K."/>
            <person name="Thang M."/>
            <person name="Chan C."/>
        </authorList>
    </citation>
    <scope>NUCLEOTIDE SEQUENCE [LARGE SCALE GENOMIC DNA]</scope>
</reference>
<keyword evidence="4" id="KW-1185">Reference proteome</keyword>
<proteinExistence type="predicted"/>
<evidence type="ECO:0000256" key="2">
    <source>
        <dbReference type="SAM" id="SignalP"/>
    </source>
</evidence>
<evidence type="ECO:0000313" key="3">
    <source>
        <dbReference type="EMBL" id="CAK0891235.1"/>
    </source>
</evidence>
<accession>A0ABN9WZT5</accession>
<comment type="caution">
    <text evidence="3">The sequence shown here is derived from an EMBL/GenBank/DDBJ whole genome shotgun (WGS) entry which is preliminary data.</text>
</comment>
<dbReference type="EMBL" id="CAUYUJ010019446">
    <property type="protein sequence ID" value="CAK0891235.1"/>
    <property type="molecule type" value="Genomic_DNA"/>
</dbReference>
<dbReference type="Proteomes" id="UP001189429">
    <property type="component" value="Unassembled WGS sequence"/>
</dbReference>
<sequence>MVGRSLALATLVALAGLGVQGVQLHATQTHTALAELGAGVSAASRVEGELNPEERKLAHERAFLKDFTVELDMVAAREKGLHMGVDLDTDTDFTPISIAKIRKSGLIEMWNTQHPDDVVLLGDQIMQVNDILWHHNSKTFAERIKGQFQASKKGIDGSKDTLKLYISRPRKQNEGRTQAQRDGLYRTNYPKDFTVDIPFVSNESMGWVLNSTADDWVPPVIESISSTGMVALWNQEHPDAVLYPGDEIIMSNGIQWHHNTKVFKKRIETMMRRTIAEANSTVAMSLHIQRPKSVAEVLDSRSFEETFEANVSDFRGSTDIGWVLQMNTSDPINITDIPSGGFLSTWNERNPTQSLAVGDRILKADSVDWQSDKGNFGNSLLNLMFTGHGATLRVQRKTEFKYAKGWTVEIPARVGWLLGLRMDASHDEFPVTIQAIKPLSAVSIFNEDNPDDELKPGDHIFMVNDFLWRNNSREFVQHLEKQFSKCKKTGVMRLWVQRPVGVETESESSGSSHRYMDYTVELNVSSPQAMGWKLNTTSEGQVVVSELSVVKASGTTTSISSWNEKNPLKEIAVGDYVMQVDNNPWHNNTDIFMKHLSHQLADAASSTGKGSVLVLMRRPFATSPVVEGDVSMPPQGASQVEDDGDVMGAGED</sequence>
<feature type="region of interest" description="Disordered" evidence="1">
    <location>
        <begin position="625"/>
        <end position="652"/>
    </location>
</feature>
<keyword evidence="2" id="KW-0732">Signal</keyword>
<evidence type="ECO:0008006" key="5">
    <source>
        <dbReference type="Google" id="ProtNLM"/>
    </source>
</evidence>